<evidence type="ECO:0000256" key="1">
    <source>
        <dbReference type="PROSITE-ProRule" id="PRU00047"/>
    </source>
</evidence>
<feature type="compositionally biased region" description="Pro residues" evidence="2">
    <location>
        <begin position="408"/>
        <end position="417"/>
    </location>
</feature>
<feature type="region of interest" description="Disordered" evidence="2">
    <location>
        <begin position="32"/>
        <end position="87"/>
    </location>
</feature>
<feature type="compositionally biased region" description="Polar residues" evidence="2">
    <location>
        <begin position="422"/>
        <end position="437"/>
    </location>
</feature>
<keyword evidence="1" id="KW-0479">Metal-binding</keyword>
<evidence type="ECO:0000313" key="4">
    <source>
        <dbReference type="EMBL" id="KAH7977017.1"/>
    </source>
</evidence>
<feature type="compositionally biased region" description="Polar residues" evidence="2">
    <location>
        <begin position="341"/>
        <end position="350"/>
    </location>
</feature>
<dbReference type="PROSITE" id="PS50158">
    <property type="entry name" value="ZF_CCHC"/>
    <property type="match status" value="1"/>
</dbReference>
<dbReference type="InterPro" id="IPR001878">
    <property type="entry name" value="Znf_CCHC"/>
</dbReference>
<keyword evidence="1" id="KW-0862">Zinc</keyword>
<dbReference type="VEuPathDB" id="VectorBase:RSAN_026790"/>
<feature type="compositionally biased region" description="Basic and acidic residues" evidence="2">
    <location>
        <begin position="327"/>
        <end position="340"/>
    </location>
</feature>
<feature type="domain" description="CCHC-type" evidence="3">
    <location>
        <begin position="258"/>
        <end position="271"/>
    </location>
</feature>
<gene>
    <name evidence="4" type="ORF">HPB52_023128</name>
</gene>
<organism evidence="4 5">
    <name type="scientific">Rhipicephalus sanguineus</name>
    <name type="common">Brown dog tick</name>
    <name type="synonym">Ixodes sanguineus</name>
    <dbReference type="NCBI Taxonomy" id="34632"/>
    <lineage>
        <taxon>Eukaryota</taxon>
        <taxon>Metazoa</taxon>
        <taxon>Ecdysozoa</taxon>
        <taxon>Arthropoda</taxon>
        <taxon>Chelicerata</taxon>
        <taxon>Arachnida</taxon>
        <taxon>Acari</taxon>
        <taxon>Parasitiformes</taxon>
        <taxon>Ixodida</taxon>
        <taxon>Ixodoidea</taxon>
        <taxon>Ixodidae</taxon>
        <taxon>Rhipicephalinae</taxon>
        <taxon>Rhipicephalus</taxon>
        <taxon>Rhipicephalus</taxon>
    </lineage>
</organism>
<feature type="compositionally biased region" description="Polar residues" evidence="2">
    <location>
        <begin position="376"/>
        <end position="389"/>
    </location>
</feature>
<comment type="caution">
    <text evidence="4">The sequence shown here is derived from an EMBL/GenBank/DDBJ whole genome shotgun (WGS) entry which is preliminary data.</text>
</comment>
<dbReference type="AlphaFoldDB" id="A0A9D4QFM4"/>
<reference evidence="4" key="2">
    <citation type="submission" date="2021-09" db="EMBL/GenBank/DDBJ databases">
        <authorList>
            <person name="Jia N."/>
            <person name="Wang J."/>
            <person name="Shi W."/>
            <person name="Du L."/>
            <person name="Sun Y."/>
            <person name="Zhan W."/>
            <person name="Jiang J."/>
            <person name="Wang Q."/>
            <person name="Zhang B."/>
            <person name="Ji P."/>
            <person name="Sakyi L.B."/>
            <person name="Cui X."/>
            <person name="Yuan T."/>
            <person name="Jiang B."/>
            <person name="Yang W."/>
            <person name="Lam T.T.-Y."/>
            <person name="Chang Q."/>
            <person name="Ding S."/>
            <person name="Wang X."/>
            <person name="Zhu J."/>
            <person name="Ruan X."/>
            <person name="Zhao L."/>
            <person name="Wei J."/>
            <person name="Que T."/>
            <person name="Du C."/>
            <person name="Cheng J."/>
            <person name="Dai P."/>
            <person name="Han X."/>
            <person name="Huang E."/>
            <person name="Gao Y."/>
            <person name="Liu J."/>
            <person name="Shao H."/>
            <person name="Ye R."/>
            <person name="Li L."/>
            <person name="Wei W."/>
            <person name="Wang X."/>
            <person name="Wang C."/>
            <person name="Huo Q."/>
            <person name="Li W."/>
            <person name="Guo W."/>
            <person name="Chen H."/>
            <person name="Chen S."/>
            <person name="Zhou L."/>
            <person name="Zhou L."/>
            <person name="Ni X."/>
            <person name="Tian J."/>
            <person name="Zhou Y."/>
            <person name="Sheng Y."/>
            <person name="Liu T."/>
            <person name="Pan Y."/>
            <person name="Xia L."/>
            <person name="Li J."/>
            <person name="Zhao F."/>
            <person name="Cao W."/>
        </authorList>
    </citation>
    <scope>NUCLEOTIDE SEQUENCE</scope>
    <source>
        <strain evidence="4">Rsan-2018</strain>
        <tissue evidence="4">Larvae</tissue>
    </source>
</reference>
<evidence type="ECO:0000256" key="2">
    <source>
        <dbReference type="SAM" id="MobiDB-lite"/>
    </source>
</evidence>
<evidence type="ECO:0000313" key="5">
    <source>
        <dbReference type="Proteomes" id="UP000821837"/>
    </source>
</evidence>
<keyword evidence="1" id="KW-0863">Zinc-finger</keyword>
<protein>
    <recommendedName>
        <fullName evidence="3">CCHC-type domain-containing protein</fullName>
    </recommendedName>
</protein>
<reference evidence="4" key="1">
    <citation type="journal article" date="2020" name="Cell">
        <title>Large-Scale Comparative Analyses of Tick Genomes Elucidate Their Genetic Diversity and Vector Capacities.</title>
        <authorList>
            <consortium name="Tick Genome and Microbiome Consortium (TIGMIC)"/>
            <person name="Jia N."/>
            <person name="Wang J."/>
            <person name="Shi W."/>
            <person name="Du L."/>
            <person name="Sun Y."/>
            <person name="Zhan W."/>
            <person name="Jiang J.F."/>
            <person name="Wang Q."/>
            <person name="Zhang B."/>
            <person name="Ji P."/>
            <person name="Bell-Sakyi L."/>
            <person name="Cui X.M."/>
            <person name="Yuan T.T."/>
            <person name="Jiang B.G."/>
            <person name="Yang W.F."/>
            <person name="Lam T.T."/>
            <person name="Chang Q.C."/>
            <person name="Ding S.J."/>
            <person name="Wang X.J."/>
            <person name="Zhu J.G."/>
            <person name="Ruan X.D."/>
            <person name="Zhao L."/>
            <person name="Wei J.T."/>
            <person name="Ye R.Z."/>
            <person name="Que T.C."/>
            <person name="Du C.H."/>
            <person name="Zhou Y.H."/>
            <person name="Cheng J.X."/>
            <person name="Dai P.F."/>
            <person name="Guo W.B."/>
            <person name="Han X.H."/>
            <person name="Huang E.J."/>
            <person name="Li L.F."/>
            <person name="Wei W."/>
            <person name="Gao Y.C."/>
            <person name="Liu J.Z."/>
            <person name="Shao H.Z."/>
            <person name="Wang X."/>
            <person name="Wang C.C."/>
            <person name="Yang T.C."/>
            <person name="Huo Q.B."/>
            <person name="Li W."/>
            <person name="Chen H.Y."/>
            <person name="Chen S.E."/>
            <person name="Zhou L.G."/>
            <person name="Ni X.B."/>
            <person name="Tian J.H."/>
            <person name="Sheng Y."/>
            <person name="Liu T."/>
            <person name="Pan Y.S."/>
            <person name="Xia L.Y."/>
            <person name="Li J."/>
            <person name="Zhao F."/>
            <person name="Cao W.C."/>
        </authorList>
    </citation>
    <scope>NUCLEOTIDE SEQUENCE</scope>
    <source>
        <strain evidence="4">Rsan-2018</strain>
    </source>
</reference>
<dbReference type="GO" id="GO:0003676">
    <property type="term" value="F:nucleic acid binding"/>
    <property type="evidence" value="ECO:0007669"/>
    <property type="project" value="InterPro"/>
</dbReference>
<evidence type="ECO:0000259" key="3">
    <source>
        <dbReference type="PROSITE" id="PS50158"/>
    </source>
</evidence>
<accession>A0A9D4QFM4</accession>
<name>A0A9D4QFM4_RHISA</name>
<dbReference type="GO" id="GO:0008270">
    <property type="term" value="F:zinc ion binding"/>
    <property type="evidence" value="ECO:0007669"/>
    <property type="project" value="UniProtKB-KW"/>
</dbReference>
<dbReference type="EMBL" id="JABSTV010001246">
    <property type="protein sequence ID" value="KAH7977017.1"/>
    <property type="molecule type" value="Genomic_DNA"/>
</dbReference>
<sequence>MKVAVEGIPISREELAATDWLTKVNKLRVARTAPGSAVPNSPGDKAGPHQPPQVNKGHASGAPVRKTSTELTPRQRGRVLAKNSVASKQPRLPSDALKLIVRPHGGLLLSKISTYQLLEAVCNAARFTRDAVRHEDLIQANLIQNTFAYCTPDLERAERVLQVKEITIDNKDYEVSVYCAPDDSSGRGVIRGVDLRLDRDTIQAELQDNRNPPIVDFRRLGNTTAVLITFAQPQVPAWIYFCNSRHRCNLFKKKYEVCYRCGELGHRADVCASPTKKCRGCELPNPPTDHTCIPTCRLCGKEHLTGDSRCKEIFRIPYTVKRRQWEKHRQAEARRSKTQEPGKQQTLQHTSRWDQQRSGSRQRQRQDRSSSFPPLESTTPKGRFQTSSQNRKEPPAATQQHGASSPLQHPPAPPSSSPDPQGHQQPVSTQEGTPSTSDTHKAIVELTAVIQQLIVRVEALEHRATSHTLSPPAAQSPPTVEPMEIALSSGHKHKRKAPADNDPKAEDWQTRLDRLEKKYELTHTHIRALEAHIERSLHTIGSQVAQQIENLSKSIEAQGKPPAIAEPAAANFPSLIMAFSSANTTVWQWNCRGFARKRPVLQQFLTASDRPELIALQEGGKNTQLAGFTTYFSERVKPQVATLVKRNLTVIDWDLFRAHRKEQDAPPTITNINAWTTEIVKQVADATQTVDVEDTVPYCDRYYAHLWKRKKSLEALLSTRKWDRDIRRRLARAHTNIENYAIELTRQSWYNICCQMNKTLNTRNTWSLLRHLLEPAGGKLQARQQLERIFHLYPGTPDELKQELIDTYIRPEPATSLPFYQVGAITTAAPLQHVARRIQAILGSARPRRFENRESGLVPPSIQMTALHANPFAQCSGIRAVLQRGTRWPTPSLQWLP</sequence>
<dbReference type="Proteomes" id="UP000821837">
    <property type="component" value="Chromosome 10"/>
</dbReference>
<feature type="region of interest" description="Disordered" evidence="2">
    <location>
        <begin position="324"/>
        <end position="438"/>
    </location>
</feature>
<dbReference type="SMART" id="SM00343">
    <property type="entry name" value="ZnF_C2HC"/>
    <property type="match status" value="1"/>
</dbReference>
<keyword evidence="5" id="KW-1185">Reference proteome</keyword>
<proteinExistence type="predicted"/>